<dbReference type="InterPro" id="IPR005531">
    <property type="entry name" value="Asp23"/>
</dbReference>
<keyword evidence="4" id="KW-1185">Reference proteome</keyword>
<evidence type="ECO:0000256" key="2">
    <source>
        <dbReference type="SAM" id="MobiDB-lite"/>
    </source>
</evidence>
<dbReference type="EMBL" id="SMFZ01000001">
    <property type="protein sequence ID" value="TCK24911.1"/>
    <property type="molecule type" value="Genomic_DNA"/>
</dbReference>
<dbReference type="Pfam" id="PF03780">
    <property type="entry name" value="Asp23"/>
    <property type="match status" value="1"/>
</dbReference>
<sequence length="131" mass="14155">MTVTAVDEPAPSSLAEPESRGTLEIDPGVLRKIVEHAADQAPGTRHRTRTVAGLGVGESRPTARISAFPDGIDVQLRVTLAYPAPIRETVADVRERIARDLDRIAGQTVRSLTVDVGALQSDREPDEPRVR</sequence>
<feature type="region of interest" description="Disordered" evidence="2">
    <location>
        <begin position="1"/>
        <end position="22"/>
    </location>
</feature>
<evidence type="ECO:0000256" key="1">
    <source>
        <dbReference type="ARBA" id="ARBA00005721"/>
    </source>
</evidence>
<name>A0A4R1HU33_PSEEN</name>
<comment type="caution">
    <text evidence="3">The sequence shown here is derived from an EMBL/GenBank/DDBJ whole genome shotgun (WGS) entry which is preliminary data.</text>
</comment>
<evidence type="ECO:0000313" key="3">
    <source>
        <dbReference type="EMBL" id="TCK24911.1"/>
    </source>
</evidence>
<organism evidence="3 4">
    <name type="scientific">Pseudonocardia endophytica</name>
    <dbReference type="NCBI Taxonomy" id="401976"/>
    <lineage>
        <taxon>Bacteria</taxon>
        <taxon>Bacillati</taxon>
        <taxon>Actinomycetota</taxon>
        <taxon>Actinomycetes</taxon>
        <taxon>Pseudonocardiales</taxon>
        <taxon>Pseudonocardiaceae</taxon>
        <taxon>Pseudonocardia</taxon>
    </lineage>
</organism>
<dbReference type="RefSeq" id="WP_132421291.1">
    <property type="nucleotide sequence ID" value="NZ_SMFZ01000001.1"/>
</dbReference>
<protein>
    <submittedName>
        <fullName evidence="3">Putative alkaline shock family protein YloU</fullName>
    </submittedName>
</protein>
<dbReference type="OrthoDB" id="3699309at2"/>
<reference evidence="3 4" key="1">
    <citation type="submission" date="2019-03" db="EMBL/GenBank/DDBJ databases">
        <title>Sequencing the genomes of 1000 actinobacteria strains.</title>
        <authorList>
            <person name="Klenk H.-P."/>
        </authorList>
    </citation>
    <scope>NUCLEOTIDE SEQUENCE [LARGE SCALE GENOMIC DNA]</scope>
    <source>
        <strain evidence="3 4">DSM 44969</strain>
    </source>
</reference>
<gene>
    <name evidence="3" type="ORF">EV378_0706</name>
</gene>
<comment type="similarity">
    <text evidence="1">Belongs to the asp23 family.</text>
</comment>
<evidence type="ECO:0000313" key="4">
    <source>
        <dbReference type="Proteomes" id="UP000295560"/>
    </source>
</evidence>
<dbReference type="Proteomes" id="UP000295560">
    <property type="component" value="Unassembled WGS sequence"/>
</dbReference>
<proteinExistence type="inferred from homology"/>
<accession>A0A4R1HU33</accession>
<dbReference type="AlphaFoldDB" id="A0A4R1HU33"/>